<comment type="cofactor">
    <cofactor evidence="1">
        <name>FAD</name>
        <dbReference type="ChEBI" id="CHEBI:57692"/>
    </cofactor>
</comment>
<proteinExistence type="inferred from homology"/>
<keyword evidence="3" id="KW-0285">Flavoprotein</keyword>
<dbReference type="EMBL" id="CP032489">
    <property type="protein sequence ID" value="AYD49043.1"/>
    <property type="molecule type" value="Genomic_DNA"/>
</dbReference>
<evidence type="ECO:0000259" key="6">
    <source>
        <dbReference type="Pfam" id="PF03275"/>
    </source>
</evidence>
<sequence length="377" mass="44367">MQLSIKNKEYNYLIVGAGLFGSVFAHEMYKRNKKCLVIDRRNHIGGNTYCHDWEGINVHAYGAHIFHTNNEKIWKYVNSFAPFNSFINSPLAMYKGRLYNLPFNMNTFQQLWGVTTPMAAKAEVEKQINEASIKYPHNLEEQALSLVGNDIYQYFIKEYTEKQWGKRANELPPEIIKRIPIRFTYDNNYFNDKYQGIPVGGYNRLTETLLKNIEVRLNTDYISHKSLYNETAEKIVYTGMLDELFDFKLGKMEYRSLKFEHKRIDVSNYQGNAVINYTEGHIPYTRIIEHKHFEFGDQKHTVITQEYPQPFINVKETEPFYPINDNKNNILYKKYRELADKKENLILGGRLADYCYYDMHQVIASALKAVQKESSQL</sequence>
<reference evidence="7 8" key="1">
    <citation type="submission" date="2018-09" db="EMBL/GenBank/DDBJ databases">
        <title>Arachidicoccus sp. nov., a bacterium isolated from soil.</title>
        <authorList>
            <person name="Weon H.-Y."/>
            <person name="Kwon S.-W."/>
            <person name="Lee S.A."/>
        </authorList>
    </citation>
    <scope>NUCLEOTIDE SEQUENCE [LARGE SCALE GENOMIC DNA]</scope>
    <source>
        <strain evidence="7 8">KIS59-12</strain>
    </source>
</reference>
<protein>
    <submittedName>
        <fullName evidence="7">UDP-galactopyranose mutase</fullName>
        <ecNumber evidence="7">5.4.99.9</ecNumber>
    </submittedName>
</protein>
<dbReference type="GO" id="GO:0008767">
    <property type="term" value="F:UDP-galactopyranose mutase activity"/>
    <property type="evidence" value="ECO:0007669"/>
    <property type="project" value="UniProtKB-EC"/>
</dbReference>
<dbReference type="PANTHER" id="PTHR21197">
    <property type="entry name" value="UDP-GALACTOPYRANOSE MUTASE"/>
    <property type="match status" value="1"/>
</dbReference>
<dbReference type="Proteomes" id="UP000266118">
    <property type="component" value="Chromosome"/>
</dbReference>
<evidence type="ECO:0000256" key="5">
    <source>
        <dbReference type="ARBA" id="ARBA00023235"/>
    </source>
</evidence>
<dbReference type="SUPFAM" id="SSF51971">
    <property type="entry name" value="Nucleotide-binding domain"/>
    <property type="match status" value="1"/>
</dbReference>
<dbReference type="RefSeq" id="WP_119990380.1">
    <property type="nucleotide sequence ID" value="NZ_CP032489.1"/>
</dbReference>
<dbReference type="KEGG" id="ark:D6B99_16330"/>
<accession>A0A386HTA4</accession>
<evidence type="ECO:0000313" key="7">
    <source>
        <dbReference type="EMBL" id="AYD49043.1"/>
    </source>
</evidence>
<keyword evidence="4" id="KW-0274">FAD</keyword>
<dbReference type="OrthoDB" id="9769600at2"/>
<evidence type="ECO:0000256" key="4">
    <source>
        <dbReference type="ARBA" id="ARBA00022827"/>
    </source>
</evidence>
<comment type="similarity">
    <text evidence="2">Belongs to the UDP-galactopyranose/dTDP-fucopyranose mutase family.</text>
</comment>
<dbReference type="Pfam" id="PF13450">
    <property type="entry name" value="NAD_binding_8"/>
    <property type="match status" value="1"/>
</dbReference>
<keyword evidence="5 7" id="KW-0413">Isomerase</keyword>
<keyword evidence="8" id="KW-1185">Reference proteome</keyword>
<dbReference type="EC" id="5.4.99.9" evidence="7"/>
<dbReference type="InterPro" id="IPR015899">
    <property type="entry name" value="UDP-GalPyranose_mutase_C"/>
</dbReference>
<dbReference type="Gene3D" id="3.40.50.720">
    <property type="entry name" value="NAD(P)-binding Rossmann-like Domain"/>
    <property type="match status" value="3"/>
</dbReference>
<name>A0A386HTA4_9BACT</name>
<dbReference type="SUPFAM" id="SSF54373">
    <property type="entry name" value="FAD-linked reductases, C-terminal domain"/>
    <property type="match status" value="1"/>
</dbReference>
<evidence type="ECO:0000313" key="8">
    <source>
        <dbReference type="Proteomes" id="UP000266118"/>
    </source>
</evidence>
<dbReference type="InterPro" id="IPR004379">
    <property type="entry name" value="UDP-GALP_mutase"/>
</dbReference>
<dbReference type="PANTHER" id="PTHR21197:SF0">
    <property type="entry name" value="UDP-GALACTOPYRANOSE MUTASE"/>
    <property type="match status" value="1"/>
</dbReference>
<evidence type="ECO:0000256" key="1">
    <source>
        <dbReference type="ARBA" id="ARBA00001974"/>
    </source>
</evidence>
<dbReference type="GO" id="GO:0005829">
    <property type="term" value="C:cytosol"/>
    <property type="evidence" value="ECO:0007669"/>
    <property type="project" value="TreeGrafter"/>
</dbReference>
<evidence type="ECO:0000256" key="2">
    <source>
        <dbReference type="ARBA" id="ARBA00009321"/>
    </source>
</evidence>
<feature type="domain" description="UDP-galactopyranose mutase C-terminal" evidence="6">
    <location>
        <begin position="155"/>
        <end position="356"/>
    </location>
</feature>
<dbReference type="AlphaFoldDB" id="A0A386HTA4"/>
<dbReference type="Pfam" id="PF03275">
    <property type="entry name" value="GLF"/>
    <property type="match status" value="1"/>
</dbReference>
<gene>
    <name evidence="7" type="primary">glf</name>
    <name evidence="7" type="ORF">D6B99_16330</name>
</gene>
<evidence type="ECO:0000256" key="3">
    <source>
        <dbReference type="ARBA" id="ARBA00022630"/>
    </source>
</evidence>
<dbReference type="GO" id="GO:0050660">
    <property type="term" value="F:flavin adenine dinucleotide binding"/>
    <property type="evidence" value="ECO:0007669"/>
    <property type="project" value="TreeGrafter"/>
</dbReference>
<dbReference type="NCBIfam" id="TIGR00031">
    <property type="entry name" value="UDP-GALP_mutase"/>
    <property type="match status" value="1"/>
</dbReference>
<organism evidence="7 8">
    <name type="scientific">Arachidicoccus soli</name>
    <dbReference type="NCBI Taxonomy" id="2341117"/>
    <lineage>
        <taxon>Bacteria</taxon>
        <taxon>Pseudomonadati</taxon>
        <taxon>Bacteroidota</taxon>
        <taxon>Chitinophagia</taxon>
        <taxon>Chitinophagales</taxon>
        <taxon>Chitinophagaceae</taxon>
        <taxon>Arachidicoccus</taxon>
    </lineage>
</organism>